<feature type="transmembrane region" description="Helical" evidence="6">
    <location>
        <begin position="177"/>
        <end position="201"/>
    </location>
</feature>
<feature type="transmembrane region" description="Helical" evidence="6">
    <location>
        <begin position="289"/>
        <end position="314"/>
    </location>
</feature>
<keyword evidence="5 6" id="KW-0472">Membrane</keyword>
<reference evidence="8 9" key="1">
    <citation type="submission" date="2016-01" db="EMBL/GenBank/DDBJ databases">
        <authorList>
            <person name="Mitreva M."/>
            <person name="Pepin K.H."/>
            <person name="Mihindukulasuriya K.A."/>
            <person name="Fulton R."/>
            <person name="Fronick C."/>
            <person name="O'Laughlin M."/>
            <person name="Miner T."/>
            <person name="Herter B."/>
            <person name="Rosa B.A."/>
            <person name="Cordes M."/>
            <person name="Tomlinson C."/>
            <person name="Wollam A."/>
            <person name="Palsikar V.B."/>
            <person name="Mardis E.R."/>
            <person name="Wilson R.K."/>
        </authorList>
    </citation>
    <scope>NUCLEOTIDE SEQUENCE [LARGE SCALE GENOMIC DNA]</scope>
    <source>
        <strain evidence="8 9">KA00071</strain>
    </source>
</reference>
<feature type="transmembrane region" description="Helical" evidence="6">
    <location>
        <begin position="138"/>
        <end position="157"/>
    </location>
</feature>
<gene>
    <name evidence="8" type="ORF">HMPREF1871_00070</name>
</gene>
<evidence type="ECO:0000256" key="2">
    <source>
        <dbReference type="ARBA" id="ARBA00022475"/>
    </source>
</evidence>
<feature type="transmembrane region" description="Helical" evidence="6">
    <location>
        <begin position="248"/>
        <end position="269"/>
    </location>
</feature>
<evidence type="ECO:0000256" key="6">
    <source>
        <dbReference type="SAM" id="Phobius"/>
    </source>
</evidence>
<keyword evidence="4 6" id="KW-1133">Transmembrane helix</keyword>
<comment type="subcellular location">
    <subcellularLocation>
        <location evidence="1">Cell membrane</location>
        <topology evidence="1">Multi-pass membrane protein</topology>
    </subcellularLocation>
</comment>
<evidence type="ECO:0000256" key="5">
    <source>
        <dbReference type="ARBA" id="ARBA00023136"/>
    </source>
</evidence>
<organism evidence="8 9">
    <name type="scientific">Gemelliphila asaccharolytica</name>
    <dbReference type="NCBI Taxonomy" id="502393"/>
    <lineage>
        <taxon>Bacteria</taxon>
        <taxon>Bacillati</taxon>
        <taxon>Bacillota</taxon>
        <taxon>Bacilli</taxon>
        <taxon>Bacillales</taxon>
        <taxon>Gemellaceae</taxon>
        <taxon>Gemelliphila</taxon>
    </lineage>
</organism>
<sequence length="543" mass="60016">MSSVWQEILFGFFGGLGLFLFSIKYMGEGLQLVAGDKMRNVLDKYTSTPLRGVLVGIFVTILIQSSSATTVITVSLVAAGLLKLNQAIAIVMGSNIGTTVTSLIIGFNLSKYSLPVLFIGTLFLSFTKRKSINNIGRVLFGFGGVFYSLKLMSTAMVPMKEMNWFITAINHFGDSPFIGVLAGTGLTMLIQASSATIAILQNLYADGALALNAALPVLFGDNIGTTITAILAVMGSTISAKRVAASHVLFNVIGTVIFMILLVPYTYFVNYMEAFLGLNPKLTIAFAHGTFNIINTVIQFPFIWLLVIVVTKLIPGEDEIIKYKTQFLEKSLISSAPAVALGQVRKEFVDMALLSKKSLNNAVKYFFTREPRLNDKGTKYEEAINSIDEEMTNYLTLLFREKLNEKEGIEASSLLDSTRDVERIGDHARDIVDSVNYQIRKNISFSDKAKQEVQKMYDETVKMIDLTVQAIKDNNNILASEALSICPKMQKLEKSARKDHTNRMKDGECDIPAGVVYIDLITHFTRMCEHLRNILEKKLTGSI</sequence>
<feature type="domain" description="PhoU" evidence="7">
    <location>
        <begin position="454"/>
        <end position="536"/>
    </location>
</feature>
<evidence type="ECO:0000313" key="8">
    <source>
        <dbReference type="EMBL" id="KXB59003.1"/>
    </source>
</evidence>
<feature type="transmembrane region" description="Helical" evidence="6">
    <location>
        <begin position="53"/>
        <end position="82"/>
    </location>
</feature>
<protein>
    <submittedName>
        <fullName evidence="8">Na/Pi-cotransporter II-like protein</fullName>
    </submittedName>
</protein>
<evidence type="ECO:0000256" key="4">
    <source>
        <dbReference type="ARBA" id="ARBA00022989"/>
    </source>
</evidence>
<dbReference type="Gene3D" id="1.20.58.220">
    <property type="entry name" value="Phosphate transport system protein phou homolog 2, domain 2"/>
    <property type="match status" value="1"/>
</dbReference>
<dbReference type="SUPFAM" id="SSF109755">
    <property type="entry name" value="PhoU-like"/>
    <property type="match status" value="1"/>
</dbReference>
<dbReference type="Pfam" id="PF01895">
    <property type="entry name" value="PhoU"/>
    <property type="match status" value="2"/>
</dbReference>
<dbReference type="Pfam" id="PF02690">
    <property type="entry name" value="Na_Pi_cotrans"/>
    <property type="match status" value="2"/>
</dbReference>
<comment type="caution">
    <text evidence="8">The sequence shown here is derived from an EMBL/GenBank/DDBJ whole genome shotgun (WGS) entry which is preliminary data.</text>
</comment>
<dbReference type="InterPro" id="IPR004633">
    <property type="entry name" value="NaPi_cotrn-rel/YqeW-like"/>
</dbReference>
<evidence type="ECO:0000259" key="7">
    <source>
        <dbReference type="Pfam" id="PF01895"/>
    </source>
</evidence>
<feature type="transmembrane region" description="Helical" evidence="6">
    <location>
        <begin position="213"/>
        <end position="236"/>
    </location>
</feature>
<evidence type="ECO:0000256" key="3">
    <source>
        <dbReference type="ARBA" id="ARBA00022692"/>
    </source>
</evidence>
<keyword evidence="9" id="KW-1185">Reference proteome</keyword>
<accession>A0ABR5TQ29</accession>
<evidence type="ECO:0000256" key="1">
    <source>
        <dbReference type="ARBA" id="ARBA00004651"/>
    </source>
</evidence>
<dbReference type="InterPro" id="IPR003841">
    <property type="entry name" value="Na/Pi_transpt"/>
</dbReference>
<dbReference type="NCBIfam" id="NF037997">
    <property type="entry name" value="Na_Pi_symport"/>
    <property type="match status" value="1"/>
</dbReference>
<dbReference type="InterPro" id="IPR038078">
    <property type="entry name" value="PhoU-like_sf"/>
</dbReference>
<keyword evidence="3 6" id="KW-0812">Transmembrane</keyword>
<dbReference type="PANTHER" id="PTHR10010:SF46">
    <property type="entry name" value="SODIUM-DEPENDENT PHOSPHATE TRANSPORT PROTEIN 2B"/>
    <property type="match status" value="1"/>
</dbReference>
<feature type="transmembrane region" description="Helical" evidence="6">
    <location>
        <begin position="103"/>
        <end position="126"/>
    </location>
</feature>
<dbReference type="NCBIfam" id="TIGR00704">
    <property type="entry name" value="NaPi_cotrn_rel"/>
    <property type="match status" value="1"/>
</dbReference>
<evidence type="ECO:0000313" key="9">
    <source>
        <dbReference type="Proteomes" id="UP000070467"/>
    </source>
</evidence>
<dbReference type="InterPro" id="IPR026022">
    <property type="entry name" value="PhoU_dom"/>
</dbReference>
<dbReference type="PANTHER" id="PTHR10010">
    <property type="entry name" value="SOLUTE CARRIER FAMILY 34 SODIUM PHOSPHATE , MEMBER 2-RELATED"/>
    <property type="match status" value="1"/>
</dbReference>
<dbReference type="Proteomes" id="UP000070467">
    <property type="component" value="Unassembled WGS sequence"/>
</dbReference>
<feature type="domain" description="PhoU" evidence="7">
    <location>
        <begin position="350"/>
        <end position="434"/>
    </location>
</feature>
<dbReference type="RefSeq" id="WP_066128407.1">
    <property type="nucleotide sequence ID" value="NZ_KQ959854.1"/>
</dbReference>
<dbReference type="EMBL" id="LSDB01000001">
    <property type="protein sequence ID" value="KXB59003.1"/>
    <property type="molecule type" value="Genomic_DNA"/>
</dbReference>
<proteinExistence type="predicted"/>
<name>A0ABR5TQ29_9BACL</name>
<keyword evidence="2" id="KW-1003">Cell membrane</keyword>